<dbReference type="EMBL" id="WOCE01000023">
    <property type="protein sequence ID" value="KAE9587348.1"/>
    <property type="molecule type" value="Genomic_DNA"/>
</dbReference>
<dbReference type="AlphaFoldDB" id="A0A6A4NLC4"/>
<reference evidence="2" key="1">
    <citation type="journal article" date="2020" name="Nat. Commun.">
        <title>Genome sequence of the cluster root forming white lupin.</title>
        <authorList>
            <person name="Hufnagel B."/>
            <person name="Marques A."/>
            <person name="Soriano A."/>
            <person name="Marques L."/>
            <person name="Divol F."/>
            <person name="Doumas P."/>
            <person name="Sallet E."/>
            <person name="Mancinotti D."/>
            <person name="Carrere S."/>
            <person name="Marande W."/>
            <person name="Arribat S."/>
            <person name="Keller J."/>
            <person name="Huneau C."/>
            <person name="Blein T."/>
            <person name="Aime D."/>
            <person name="Laguerre M."/>
            <person name="Taylor J."/>
            <person name="Schubert V."/>
            <person name="Nelson M."/>
            <person name="Geu-Flores F."/>
            <person name="Crespi M."/>
            <person name="Gallardo-Guerrero K."/>
            <person name="Delaux P.-M."/>
            <person name="Salse J."/>
            <person name="Berges H."/>
            <person name="Guyot R."/>
            <person name="Gouzy J."/>
            <person name="Peret B."/>
        </authorList>
    </citation>
    <scope>NUCLEOTIDE SEQUENCE [LARGE SCALE GENOMIC DNA]</scope>
    <source>
        <strain evidence="2">cv. Amiga</strain>
    </source>
</reference>
<dbReference type="InterPro" id="IPR036291">
    <property type="entry name" value="NAD(P)-bd_dom_sf"/>
</dbReference>
<evidence type="ECO:0000313" key="2">
    <source>
        <dbReference type="Proteomes" id="UP000447434"/>
    </source>
</evidence>
<organism evidence="1 2">
    <name type="scientific">Lupinus albus</name>
    <name type="common">White lupine</name>
    <name type="synonym">Lupinus termis</name>
    <dbReference type="NCBI Taxonomy" id="3870"/>
    <lineage>
        <taxon>Eukaryota</taxon>
        <taxon>Viridiplantae</taxon>
        <taxon>Streptophyta</taxon>
        <taxon>Embryophyta</taxon>
        <taxon>Tracheophyta</taxon>
        <taxon>Spermatophyta</taxon>
        <taxon>Magnoliopsida</taxon>
        <taxon>eudicotyledons</taxon>
        <taxon>Gunneridae</taxon>
        <taxon>Pentapetalae</taxon>
        <taxon>rosids</taxon>
        <taxon>fabids</taxon>
        <taxon>Fabales</taxon>
        <taxon>Fabaceae</taxon>
        <taxon>Papilionoideae</taxon>
        <taxon>50 kb inversion clade</taxon>
        <taxon>genistoids sensu lato</taxon>
        <taxon>core genistoids</taxon>
        <taxon>Genisteae</taxon>
        <taxon>Lupinus</taxon>
    </lineage>
</organism>
<dbReference type="Gene3D" id="3.90.25.10">
    <property type="entry name" value="UDP-galactose 4-epimerase, domain 1"/>
    <property type="match status" value="1"/>
</dbReference>
<sequence>MVSMNEMAEIVLSFEDKNIPIHHIPGPEGVRGRNSDNTMIKEKLGWAPTMKLKDGLRITYFYKRRRIKVLIYQCMGHPKWCKPKHQFN</sequence>
<protein>
    <submittedName>
        <fullName evidence="1">Putative GDP-mannose 3,5-epimerase</fullName>
    </submittedName>
</protein>
<accession>A0A6A4NLC4</accession>
<dbReference type="OrthoDB" id="1701385at2759"/>
<keyword evidence="2" id="KW-1185">Reference proteome</keyword>
<dbReference type="SUPFAM" id="SSF51735">
    <property type="entry name" value="NAD(P)-binding Rossmann-fold domains"/>
    <property type="match status" value="1"/>
</dbReference>
<evidence type="ECO:0000313" key="1">
    <source>
        <dbReference type="EMBL" id="KAE9587348.1"/>
    </source>
</evidence>
<name>A0A6A4NLC4_LUPAL</name>
<comment type="caution">
    <text evidence="1">The sequence shown here is derived from an EMBL/GenBank/DDBJ whole genome shotgun (WGS) entry which is preliminary data.</text>
</comment>
<proteinExistence type="predicted"/>
<gene>
    <name evidence="1" type="ORF">Lalb_Chr23g0272681</name>
</gene>
<dbReference type="Proteomes" id="UP000447434">
    <property type="component" value="Chromosome 23"/>
</dbReference>